<keyword evidence="5" id="KW-0812">Transmembrane</keyword>
<dbReference type="STRING" id="3871.A0A1J7I0L0"/>
<dbReference type="GO" id="GO:0008270">
    <property type="term" value="F:zinc ion binding"/>
    <property type="evidence" value="ECO:0007669"/>
    <property type="project" value="UniProtKB-KW"/>
</dbReference>
<dbReference type="InterPro" id="IPR000315">
    <property type="entry name" value="Znf_B-box"/>
</dbReference>
<dbReference type="Proteomes" id="UP000188354">
    <property type="component" value="Chromosome LG07"/>
</dbReference>
<dbReference type="PANTHER" id="PTHR31717">
    <property type="entry name" value="ZINC FINGER PROTEIN CONSTANS-LIKE 10"/>
    <property type="match status" value="1"/>
</dbReference>
<feature type="transmembrane region" description="Helical" evidence="5">
    <location>
        <begin position="137"/>
        <end position="154"/>
    </location>
</feature>
<reference evidence="7 8" key="1">
    <citation type="journal article" date="2017" name="Plant Biotechnol. J.">
        <title>A comprehensive draft genome sequence for lupin (Lupinus angustifolius), an emerging health food: insights into plant-microbe interactions and legume evolution.</title>
        <authorList>
            <person name="Hane J.K."/>
            <person name="Ming Y."/>
            <person name="Kamphuis L.G."/>
            <person name="Nelson M.N."/>
            <person name="Garg G."/>
            <person name="Atkins C.A."/>
            <person name="Bayer P.E."/>
            <person name="Bravo A."/>
            <person name="Bringans S."/>
            <person name="Cannon S."/>
            <person name="Edwards D."/>
            <person name="Foley R."/>
            <person name="Gao L.L."/>
            <person name="Harrison M.J."/>
            <person name="Huang W."/>
            <person name="Hurgobin B."/>
            <person name="Li S."/>
            <person name="Liu C.W."/>
            <person name="McGrath A."/>
            <person name="Morahan G."/>
            <person name="Murray J."/>
            <person name="Weller J."/>
            <person name="Jian J."/>
            <person name="Singh K.B."/>
        </authorList>
    </citation>
    <scope>NUCLEOTIDE SEQUENCE [LARGE SCALE GENOMIC DNA]</scope>
    <source>
        <strain evidence="8">cv. Tanjil</strain>
        <tissue evidence="7">Whole plant</tissue>
    </source>
</reference>
<evidence type="ECO:0000256" key="1">
    <source>
        <dbReference type="ARBA" id="ARBA00022723"/>
    </source>
</evidence>
<feature type="domain" description="B box-type" evidence="6">
    <location>
        <begin position="1"/>
        <end position="46"/>
    </location>
</feature>
<dbReference type="InterPro" id="IPR049808">
    <property type="entry name" value="CONSTANS-like_Bbox1"/>
</dbReference>
<evidence type="ECO:0000256" key="5">
    <source>
        <dbReference type="SAM" id="Phobius"/>
    </source>
</evidence>
<keyword evidence="1" id="KW-0479">Metal-binding</keyword>
<keyword evidence="5" id="KW-1133">Transmembrane helix</keyword>
<gene>
    <name evidence="7" type="ORF">TanjilG_21747</name>
</gene>
<feature type="region of interest" description="Disordered" evidence="4">
    <location>
        <begin position="79"/>
        <end position="104"/>
    </location>
</feature>
<dbReference type="EMBL" id="CM007367">
    <property type="protein sequence ID" value="OIW08281.1"/>
    <property type="molecule type" value="Genomic_DNA"/>
</dbReference>
<proteinExistence type="predicted"/>
<protein>
    <recommendedName>
        <fullName evidence="6">B box-type domain-containing protein</fullName>
    </recommendedName>
</protein>
<dbReference type="SMART" id="SM00336">
    <property type="entry name" value="BBOX"/>
    <property type="match status" value="1"/>
</dbReference>
<dbReference type="PANTHER" id="PTHR31717:SF116">
    <property type="entry name" value="B-BOX TYPE ZINC FINGER PROTEIN"/>
    <property type="match status" value="1"/>
</dbReference>
<keyword evidence="5" id="KW-0472">Membrane</keyword>
<dbReference type="Gramene" id="OIW08281">
    <property type="protein sequence ID" value="OIW08281"/>
    <property type="gene ID" value="TanjilG_21747"/>
</dbReference>
<keyword evidence="2" id="KW-0863">Zinc-finger</keyword>
<dbReference type="AlphaFoldDB" id="A0A1J7I0L0"/>
<feature type="compositionally biased region" description="Acidic residues" evidence="4">
    <location>
        <begin position="79"/>
        <end position="103"/>
    </location>
</feature>
<evidence type="ECO:0000256" key="4">
    <source>
        <dbReference type="SAM" id="MobiDB-lite"/>
    </source>
</evidence>
<keyword evidence="3" id="KW-0862">Zinc</keyword>
<organism evidence="7 8">
    <name type="scientific">Lupinus angustifolius</name>
    <name type="common">Narrow-leaved blue lupine</name>
    <dbReference type="NCBI Taxonomy" id="3871"/>
    <lineage>
        <taxon>Eukaryota</taxon>
        <taxon>Viridiplantae</taxon>
        <taxon>Streptophyta</taxon>
        <taxon>Embryophyta</taxon>
        <taxon>Tracheophyta</taxon>
        <taxon>Spermatophyta</taxon>
        <taxon>Magnoliopsida</taxon>
        <taxon>eudicotyledons</taxon>
        <taxon>Gunneridae</taxon>
        <taxon>Pentapetalae</taxon>
        <taxon>rosids</taxon>
        <taxon>fabids</taxon>
        <taxon>Fabales</taxon>
        <taxon>Fabaceae</taxon>
        <taxon>Papilionoideae</taxon>
        <taxon>50 kb inversion clade</taxon>
        <taxon>genistoids sensu lato</taxon>
        <taxon>core genistoids</taxon>
        <taxon>Genisteae</taxon>
        <taxon>Lupinus</taxon>
    </lineage>
</organism>
<evidence type="ECO:0000256" key="3">
    <source>
        <dbReference type="ARBA" id="ARBA00022833"/>
    </source>
</evidence>
<sequence>MEEQCELCEKKAMVHCDSDQANLCWGCDAIVHSANFLVEKHMRILLCRICNSHTQWKACGSKLIPSASLCHRCMVDDDGGNSSDDVESDSEDDDSEKEDEEENQVVPLYSPLSLDSAASALNTQPVRSLSIKSHLRLFLFYIIFFLPSIGINAYQCP</sequence>
<evidence type="ECO:0000256" key="2">
    <source>
        <dbReference type="ARBA" id="ARBA00022771"/>
    </source>
</evidence>
<accession>A0A1J7I0L0</accession>
<dbReference type="OMA" id="RANAYCE"/>
<evidence type="ECO:0000313" key="7">
    <source>
        <dbReference type="EMBL" id="OIW08281.1"/>
    </source>
</evidence>
<evidence type="ECO:0000259" key="6">
    <source>
        <dbReference type="SMART" id="SM00336"/>
    </source>
</evidence>
<name>A0A1J7I0L0_LUPAN</name>
<keyword evidence="8" id="KW-1185">Reference proteome</keyword>
<evidence type="ECO:0000313" key="8">
    <source>
        <dbReference type="Proteomes" id="UP000188354"/>
    </source>
</evidence>
<dbReference type="CDD" id="cd19821">
    <property type="entry name" value="Bbox1_BBX-like"/>
    <property type="match status" value="1"/>
</dbReference>